<accession>A0A3P7J5Z7</accession>
<sequence length="91" mass="10262">MTRNQKSMAEIGRGIDIGIQIVKEADRRRGSELKIGREADQEIERRVEVVLATRPEIESEADLVIDAGDRYAQGAQRNFDPFSPSIYVLLC</sequence>
<evidence type="ECO:0000313" key="1">
    <source>
        <dbReference type="EMBL" id="VDM71777.1"/>
    </source>
</evidence>
<dbReference type="AlphaFoldDB" id="A0A3P7J5Z7"/>
<organism evidence="1 2">
    <name type="scientific">Strongylus vulgaris</name>
    <name type="common">Blood worm</name>
    <dbReference type="NCBI Taxonomy" id="40348"/>
    <lineage>
        <taxon>Eukaryota</taxon>
        <taxon>Metazoa</taxon>
        <taxon>Ecdysozoa</taxon>
        <taxon>Nematoda</taxon>
        <taxon>Chromadorea</taxon>
        <taxon>Rhabditida</taxon>
        <taxon>Rhabditina</taxon>
        <taxon>Rhabditomorpha</taxon>
        <taxon>Strongyloidea</taxon>
        <taxon>Strongylidae</taxon>
        <taxon>Strongylus</taxon>
    </lineage>
</organism>
<gene>
    <name evidence="1" type="ORF">SVUK_LOCUS6775</name>
</gene>
<keyword evidence="2" id="KW-1185">Reference proteome</keyword>
<protein>
    <submittedName>
        <fullName evidence="1">Uncharacterized protein</fullName>
    </submittedName>
</protein>
<evidence type="ECO:0000313" key="2">
    <source>
        <dbReference type="Proteomes" id="UP000270094"/>
    </source>
</evidence>
<name>A0A3P7J5Z7_STRVU</name>
<reference evidence="1 2" key="1">
    <citation type="submission" date="2018-11" db="EMBL/GenBank/DDBJ databases">
        <authorList>
            <consortium name="Pathogen Informatics"/>
        </authorList>
    </citation>
    <scope>NUCLEOTIDE SEQUENCE [LARGE SCALE GENOMIC DNA]</scope>
</reference>
<dbReference type="EMBL" id="UYYB01022011">
    <property type="protein sequence ID" value="VDM71777.1"/>
    <property type="molecule type" value="Genomic_DNA"/>
</dbReference>
<dbReference type="Proteomes" id="UP000270094">
    <property type="component" value="Unassembled WGS sequence"/>
</dbReference>
<proteinExistence type="predicted"/>